<evidence type="ECO:0008006" key="6">
    <source>
        <dbReference type="Google" id="ProtNLM"/>
    </source>
</evidence>
<dbReference type="InterPro" id="IPR028098">
    <property type="entry name" value="Glyco_trans_4-like_N"/>
</dbReference>
<feature type="domain" description="Glycosyltransferase subfamily 4-like N-terminal" evidence="3">
    <location>
        <begin position="79"/>
        <end position="170"/>
    </location>
</feature>
<dbReference type="SUPFAM" id="SSF53756">
    <property type="entry name" value="UDP-Glycosyltransferase/glycogen phosphorylase"/>
    <property type="match status" value="1"/>
</dbReference>
<sequence length="379" mass="42565">MPSPLNIGIDAHYLDGIDQGVKSIVENQIVAGRGIIKNSHYYLYHKNAGVGRHMQDYAQHRELFTNAGQFNYLVGFNILARRDKLDVFQSHYILPYMMPCATVVGIYDILYEVYPNYFGRLRTLQMKLLVRRSARNADQVITISEYSKKEIVSRYGVSPEKVHVIPCGVSPLFKKIEYIVVRRTLKKYGINTPYILCVGRTAPIKNLSGMLKAFNDLIQNNKEISLVIVGAQDPKFVDESINIAGRGFTCDDKKTIFTGQVSIAELISLYNGAKLFVFPSFGEGFGLPVLEAMACGTPVLCSNKTALPEIAEGVAEMFNPDKQEEFNARLNELINNNALLEKMGSAGPRRSAQYTWTNYAKKADEVYELAKKNRSKYVG</sequence>
<evidence type="ECO:0000313" key="4">
    <source>
        <dbReference type="EMBL" id="OGF11141.1"/>
    </source>
</evidence>
<dbReference type="EMBL" id="MFFM01000037">
    <property type="protein sequence ID" value="OGF11141.1"/>
    <property type="molecule type" value="Genomic_DNA"/>
</dbReference>
<dbReference type="Proteomes" id="UP000177230">
    <property type="component" value="Unassembled WGS sequence"/>
</dbReference>
<dbReference type="PANTHER" id="PTHR46401:SF2">
    <property type="entry name" value="GLYCOSYLTRANSFERASE WBBK-RELATED"/>
    <property type="match status" value="1"/>
</dbReference>
<evidence type="ECO:0000313" key="5">
    <source>
        <dbReference type="Proteomes" id="UP000177230"/>
    </source>
</evidence>
<dbReference type="Pfam" id="PF13439">
    <property type="entry name" value="Glyco_transf_4"/>
    <property type="match status" value="1"/>
</dbReference>
<dbReference type="GO" id="GO:0016757">
    <property type="term" value="F:glycosyltransferase activity"/>
    <property type="evidence" value="ECO:0007669"/>
    <property type="project" value="InterPro"/>
</dbReference>
<name>A0A1F5RAT9_9BACT</name>
<evidence type="ECO:0000259" key="2">
    <source>
        <dbReference type="Pfam" id="PF00534"/>
    </source>
</evidence>
<protein>
    <recommendedName>
        <fullName evidence="6">Glycosyl transferase family 1 domain-containing protein</fullName>
    </recommendedName>
</protein>
<dbReference type="AlphaFoldDB" id="A0A1F5RAT9"/>
<reference evidence="4 5" key="1">
    <citation type="journal article" date="2016" name="Nat. Commun.">
        <title>Thousands of microbial genomes shed light on interconnected biogeochemical processes in an aquifer system.</title>
        <authorList>
            <person name="Anantharaman K."/>
            <person name="Brown C.T."/>
            <person name="Hug L.A."/>
            <person name="Sharon I."/>
            <person name="Castelle C.J."/>
            <person name="Probst A.J."/>
            <person name="Thomas B.C."/>
            <person name="Singh A."/>
            <person name="Wilkins M.J."/>
            <person name="Karaoz U."/>
            <person name="Brodie E.L."/>
            <person name="Williams K.H."/>
            <person name="Hubbard S.S."/>
            <person name="Banfield J.F."/>
        </authorList>
    </citation>
    <scope>NUCLEOTIDE SEQUENCE [LARGE SCALE GENOMIC DNA]</scope>
</reference>
<accession>A0A1F5RAT9</accession>
<dbReference type="Pfam" id="PF00534">
    <property type="entry name" value="Glycos_transf_1"/>
    <property type="match status" value="1"/>
</dbReference>
<dbReference type="Gene3D" id="3.40.50.2000">
    <property type="entry name" value="Glycogen Phosphorylase B"/>
    <property type="match status" value="2"/>
</dbReference>
<evidence type="ECO:0000256" key="1">
    <source>
        <dbReference type="ARBA" id="ARBA00022679"/>
    </source>
</evidence>
<organism evidence="4 5">
    <name type="scientific">Candidatus Edwardsbacteria bacterium GWF2_54_11</name>
    <dbReference type="NCBI Taxonomy" id="1817851"/>
    <lineage>
        <taxon>Bacteria</taxon>
        <taxon>Candidatus Edwardsiibacteriota</taxon>
    </lineage>
</organism>
<feature type="domain" description="Glycosyl transferase family 1" evidence="2">
    <location>
        <begin position="191"/>
        <end position="349"/>
    </location>
</feature>
<dbReference type="GO" id="GO:0009103">
    <property type="term" value="P:lipopolysaccharide biosynthetic process"/>
    <property type="evidence" value="ECO:0007669"/>
    <property type="project" value="TreeGrafter"/>
</dbReference>
<proteinExistence type="predicted"/>
<dbReference type="CDD" id="cd03809">
    <property type="entry name" value="GT4_MtfB-like"/>
    <property type="match status" value="1"/>
</dbReference>
<dbReference type="PANTHER" id="PTHR46401">
    <property type="entry name" value="GLYCOSYLTRANSFERASE WBBK-RELATED"/>
    <property type="match status" value="1"/>
</dbReference>
<comment type="caution">
    <text evidence="4">The sequence shown here is derived from an EMBL/GenBank/DDBJ whole genome shotgun (WGS) entry which is preliminary data.</text>
</comment>
<keyword evidence="1" id="KW-0808">Transferase</keyword>
<dbReference type="InterPro" id="IPR001296">
    <property type="entry name" value="Glyco_trans_1"/>
</dbReference>
<evidence type="ECO:0000259" key="3">
    <source>
        <dbReference type="Pfam" id="PF13439"/>
    </source>
</evidence>
<gene>
    <name evidence="4" type="ORF">A2024_07700</name>
</gene>